<dbReference type="InParanoid" id="A0A165FQJ8"/>
<evidence type="ECO:0000313" key="3">
    <source>
        <dbReference type="Proteomes" id="UP000076842"/>
    </source>
</evidence>
<evidence type="ECO:0000313" key="2">
    <source>
        <dbReference type="EMBL" id="KZT57073.1"/>
    </source>
</evidence>
<keyword evidence="3" id="KW-1185">Reference proteome</keyword>
<organism evidence="2 3">
    <name type="scientific">Calocera cornea HHB12733</name>
    <dbReference type="NCBI Taxonomy" id="1353952"/>
    <lineage>
        <taxon>Eukaryota</taxon>
        <taxon>Fungi</taxon>
        <taxon>Dikarya</taxon>
        <taxon>Basidiomycota</taxon>
        <taxon>Agaricomycotina</taxon>
        <taxon>Dacrymycetes</taxon>
        <taxon>Dacrymycetales</taxon>
        <taxon>Dacrymycetaceae</taxon>
        <taxon>Calocera</taxon>
    </lineage>
</organism>
<protein>
    <submittedName>
        <fullName evidence="2">Uncharacterized protein</fullName>
    </submittedName>
</protein>
<name>A0A165FQJ8_9BASI</name>
<sequence>MMPCRQQKCGPHRCQQRRGWPGHAAGRRADHAAQSASSPVADHTSEEGRRTLVAVQLMTSCPRLPAQVRRVGCSLGLRLGRGFCTAQVAYNTREAVPIDPALLWLLDVAYSWLSRTWEEYCNSQLSLDLAVDHQAQPGRQFPARAGLSRTATFLRHGSALRKAFVSPVSDRVQSCEFPMLRLLVPVGATVHLRPALTHEKG</sequence>
<gene>
    <name evidence="2" type="ORF">CALCODRAFT_292253</name>
</gene>
<reference evidence="2 3" key="1">
    <citation type="journal article" date="2016" name="Mol. Biol. Evol.">
        <title>Comparative Genomics of Early-Diverging Mushroom-Forming Fungi Provides Insights into the Origins of Lignocellulose Decay Capabilities.</title>
        <authorList>
            <person name="Nagy L.G."/>
            <person name="Riley R."/>
            <person name="Tritt A."/>
            <person name="Adam C."/>
            <person name="Daum C."/>
            <person name="Floudas D."/>
            <person name="Sun H."/>
            <person name="Yadav J.S."/>
            <person name="Pangilinan J."/>
            <person name="Larsson K.H."/>
            <person name="Matsuura K."/>
            <person name="Barry K."/>
            <person name="Labutti K."/>
            <person name="Kuo R."/>
            <person name="Ohm R.A."/>
            <person name="Bhattacharya S.S."/>
            <person name="Shirouzu T."/>
            <person name="Yoshinaga Y."/>
            <person name="Martin F.M."/>
            <person name="Grigoriev I.V."/>
            <person name="Hibbett D.S."/>
        </authorList>
    </citation>
    <scope>NUCLEOTIDE SEQUENCE [LARGE SCALE GENOMIC DNA]</scope>
    <source>
        <strain evidence="2 3">HHB12733</strain>
    </source>
</reference>
<proteinExistence type="predicted"/>
<evidence type="ECO:0000256" key="1">
    <source>
        <dbReference type="SAM" id="MobiDB-lite"/>
    </source>
</evidence>
<feature type="region of interest" description="Disordered" evidence="1">
    <location>
        <begin position="1"/>
        <end position="47"/>
    </location>
</feature>
<dbReference type="AlphaFoldDB" id="A0A165FQJ8"/>
<dbReference type="EMBL" id="KV423968">
    <property type="protein sequence ID" value="KZT57073.1"/>
    <property type="molecule type" value="Genomic_DNA"/>
</dbReference>
<dbReference type="Proteomes" id="UP000076842">
    <property type="component" value="Unassembled WGS sequence"/>
</dbReference>
<accession>A0A165FQJ8</accession>